<dbReference type="PaxDb" id="2903-EOD37583"/>
<dbReference type="HOGENOM" id="CLU_1039891_0_0_1"/>
<sequence length="268" mass="27670">MGCGSSTFEEGQTPKCGIALLDEAAVTSGGIASKLSEVNSAFEVRAVLKALRAYVKAAVSNFAESGMSNPLAEIVGAFTANVSFMNGACPIVIDFGKLEIAGIANAVMQELKDAETAVASALEGLAKVIGDIEKLVNTCQKYLDNPEAALSEAMTGNICNAMTVGKRICGAIKELKPRLNAVKTHGEALCGEVTDVITISETKAASADKAAEANPDAATLVALLYPLYKDPNRPPPKYLQIGEHGAAGTVLESNAAPDAAPDDVKEAQ</sequence>
<feature type="region of interest" description="Disordered" evidence="1">
    <location>
        <begin position="249"/>
        <end position="268"/>
    </location>
</feature>
<dbReference type="KEGG" id="ehx:EMIHUDRAFT_252037"/>
<dbReference type="AlphaFoldDB" id="A0A0D3KP98"/>
<reference evidence="2" key="2">
    <citation type="submission" date="2024-10" db="UniProtKB">
        <authorList>
            <consortium name="EnsemblProtists"/>
        </authorList>
    </citation>
    <scope>IDENTIFICATION</scope>
</reference>
<dbReference type="Proteomes" id="UP000013827">
    <property type="component" value="Unassembled WGS sequence"/>
</dbReference>
<keyword evidence="3" id="KW-1185">Reference proteome</keyword>
<accession>A0A0D3KP98</accession>
<dbReference type="RefSeq" id="XP_005790012.1">
    <property type="nucleotide sequence ID" value="XM_005789955.1"/>
</dbReference>
<proteinExistence type="predicted"/>
<protein>
    <submittedName>
        <fullName evidence="2">Uncharacterized protein</fullName>
    </submittedName>
</protein>
<organism evidence="2 3">
    <name type="scientific">Emiliania huxleyi (strain CCMP1516)</name>
    <dbReference type="NCBI Taxonomy" id="280463"/>
    <lineage>
        <taxon>Eukaryota</taxon>
        <taxon>Haptista</taxon>
        <taxon>Haptophyta</taxon>
        <taxon>Prymnesiophyceae</taxon>
        <taxon>Isochrysidales</taxon>
        <taxon>Noelaerhabdaceae</taxon>
        <taxon>Emiliania</taxon>
    </lineage>
</organism>
<name>A0A0D3KP98_EMIH1</name>
<evidence type="ECO:0000256" key="1">
    <source>
        <dbReference type="SAM" id="MobiDB-lite"/>
    </source>
</evidence>
<reference evidence="3" key="1">
    <citation type="journal article" date="2013" name="Nature">
        <title>Pan genome of the phytoplankton Emiliania underpins its global distribution.</title>
        <authorList>
            <person name="Read B.A."/>
            <person name="Kegel J."/>
            <person name="Klute M.J."/>
            <person name="Kuo A."/>
            <person name="Lefebvre S.C."/>
            <person name="Maumus F."/>
            <person name="Mayer C."/>
            <person name="Miller J."/>
            <person name="Monier A."/>
            <person name="Salamov A."/>
            <person name="Young J."/>
            <person name="Aguilar M."/>
            <person name="Claverie J.M."/>
            <person name="Frickenhaus S."/>
            <person name="Gonzalez K."/>
            <person name="Herman E.K."/>
            <person name="Lin Y.C."/>
            <person name="Napier J."/>
            <person name="Ogata H."/>
            <person name="Sarno A.F."/>
            <person name="Shmutz J."/>
            <person name="Schroeder D."/>
            <person name="de Vargas C."/>
            <person name="Verret F."/>
            <person name="von Dassow P."/>
            <person name="Valentin K."/>
            <person name="Van de Peer Y."/>
            <person name="Wheeler G."/>
            <person name="Dacks J.B."/>
            <person name="Delwiche C.F."/>
            <person name="Dyhrman S.T."/>
            <person name="Glockner G."/>
            <person name="John U."/>
            <person name="Richards T."/>
            <person name="Worden A.Z."/>
            <person name="Zhang X."/>
            <person name="Grigoriev I.V."/>
            <person name="Allen A.E."/>
            <person name="Bidle K."/>
            <person name="Borodovsky M."/>
            <person name="Bowler C."/>
            <person name="Brownlee C."/>
            <person name="Cock J.M."/>
            <person name="Elias M."/>
            <person name="Gladyshev V.N."/>
            <person name="Groth M."/>
            <person name="Guda C."/>
            <person name="Hadaegh A."/>
            <person name="Iglesias-Rodriguez M.D."/>
            <person name="Jenkins J."/>
            <person name="Jones B.M."/>
            <person name="Lawson T."/>
            <person name="Leese F."/>
            <person name="Lindquist E."/>
            <person name="Lobanov A."/>
            <person name="Lomsadze A."/>
            <person name="Malik S.B."/>
            <person name="Marsh M.E."/>
            <person name="Mackinder L."/>
            <person name="Mock T."/>
            <person name="Mueller-Roeber B."/>
            <person name="Pagarete A."/>
            <person name="Parker M."/>
            <person name="Probert I."/>
            <person name="Quesneville H."/>
            <person name="Raines C."/>
            <person name="Rensing S.A."/>
            <person name="Riano-Pachon D.M."/>
            <person name="Richier S."/>
            <person name="Rokitta S."/>
            <person name="Shiraiwa Y."/>
            <person name="Soanes D.M."/>
            <person name="van der Giezen M."/>
            <person name="Wahlund T.M."/>
            <person name="Williams B."/>
            <person name="Wilson W."/>
            <person name="Wolfe G."/>
            <person name="Wurch L.L."/>
        </authorList>
    </citation>
    <scope>NUCLEOTIDE SEQUENCE</scope>
</reference>
<evidence type="ECO:0000313" key="3">
    <source>
        <dbReference type="Proteomes" id="UP000013827"/>
    </source>
</evidence>
<dbReference type="GeneID" id="17282855"/>
<dbReference type="EnsemblProtists" id="EOD37583">
    <property type="protein sequence ID" value="EOD37583"/>
    <property type="gene ID" value="EMIHUDRAFT_252037"/>
</dbReference>
<evidence type="ECO:0000313" key="2">
    <source>
        <dbReference type="EnsemblProtists" id="EOD37583"/>
    </source>
</evidence>